<protein>
    <submittedName>
        <fullName evidence="2">C-type lectin domain family 4 member M-like</fullName>
    </submittedName>
</protein>
<reference evidence="2" key="1">
    <citation type="submission" date="2020-07" db="EMBL/GenBank/DDBJ databases">
        <title>Clarias magur genome sequencing, assembly and annotation.</title>
        <authorList>
            <person name="Kushwaha B."/>
            <person name="Kumar R."/>
            <person name="Das P."/>
            <person name="Joshi C.G."/>
            <person name="Kumar D."/>
            <person name="Nagpure N.S."/>
            <person name="Pandey M."/>
            <person name="Agarwal S."/>
            <person name="Srivastava S."/>
            <person name="Singh M."/>
            <person name="Sahoo L."/>
            <person name="Jayasankar P."/>
            <person name="Meher P.K."/>
            <person name="Koringa P.G."/>
            <person name="Iquebal M.A."/>
            <person name="Das S.P."/>
            <person name="Bit A."/>
            <person name="Patnaik S."/>
            <person name="Patel N."/>
            <person name="Shah T.M."/>
            <person name="Hinsu A."/>
            <person name="Jena J.K."/>
        </authorList>
    </citation>
    <scope>NUCLEOTIDE SEQUENCE</scope>
    <source>
        <strain evidence="2">CIFAMagur01</strain>
        <tissue evidence="2">Testis</tissue>
    </source>
</reference>
<dbReference type="SUPFAM" id="SSF56436">
    <property type="entry name" value="C-type lectin-like"/>
    <property type="match status" value="1"/>
</dbReference>
<name>A0A8J4UAV2_CLAMG</name>
<keyword evidence="3" id="KW-1185">Reference proteome</keyword>
<evidence type="ECO:0000313" key="2">
    <source>
        <dbReference type="EMBL" id="KAF5894267.1"/>
    </source>
</evidence>
<accession>A0A8J4UAV2</accession>
<dbReference type="OrthoDB" id="418245at2759"/>
<dbReference type="InterPro" id="IPR016186">
    <property type="entry name" value="C-type_lectin-like/link_sf"/>
</dbReference>
<feature type="non-terminal residue" evidence="2">
    <location>
        <position position="166"/>
    </location>
</feature>
<sequence>MMRELSYMTNLVIPGVILKTFAAAALPCKSGGTELQQVLSLLERAQLQHQEWKRGSSWWGSRAFMWGRWEHSISSIRGKAMFWGTREPNDAGGDEDCVEFFSDPTVNVWNDNKCSRELHWILECRASQSPDLYVSITHSSAPQSGISVSLETPTFFLLNYNKSDRH</sequence>
<evidence type="ECO:0000259" key="1">
    <source>
        <dbReference type="PROSITE" id="PS50041"/>
    </source>
</evidence>
<dbReference type="InterPro" id="IPR016187">
    <property type="entry name" value="CTDL_fold"/>
</dbReference>
<dbReference type="Pfam" id="PF00059">
    <property type="entry name" value="Lectin_C"/>
    <property type="match status" value="1"/>
</dbReference>
<dbReference type="Proteomes" id="UP000727407">
    <property type="component" value="Unassembled WGS sequence"/>
</dbReference>
<dbReference type="EMBL" id="QNUK01000382">
    <property type="protein sequence ID" value="KAF5894267.1"/>
    <property type="molecule type" value="Genomic_DNA"/>
</dbReference>
<feature type="domain" description="C-type lectin" evidence="1">
    <location>
        <begin position="19"/>
        <end position="123"/>
    </location>
</feature>
<gene>
    <name evidence="2" type="ORF">DAT39_016031</name>
</gene>
<organism evidence="2 3">
    <name type="scientific">Clarias magur</name>
    <name type="common">Asian catfish</name>
    <name type="synonym">Macropteronotus magur</name>
    <dbReference type="NCBI Taxonomy" id="1594786"/>
    <lineage>
        <taxon>Eukaryota</taxon>
        <taxon>Metazoa</taxon>
        <taxon>Chordata</taxon>
        <taxon>Craniata</taxon>
        <taxon>Vertebrata</taxon>
        <taxon>Euteleostomi</taxon>
        <taxon>Actinopterygii</taxon>
        <taxon>Neopterygii</taxon>
        <taxon>Teleostei</taxon>
        <taxon>Ostariophysi</taxon>
        <taxon>Siluriformes</taxon>
        <taxon>Clariidae</taxon>
        <taxon>Clarias</taxon>
    </lineage>
</organism>
<dbReference type="PROSITE" id="PS50041">
    <property type="entry name" value="C_TYPE_LECTIN_2"/>
    <property type="match status" value="1"/>
</dbReference>
<evidence type="ECO:0000313" key="3">
    <source>
        <dbReference type="Proteomes" id="UP000727407"/>
    </source>
</evidence>
<dbReference type="AlphaFoldDB" id="A0A8J4UAV2"/>
<dbReference type="InterPro" id="IPR001304">
    <property type="entry name" value="C-type_lectin-like"/>
</dbReference>
<proteinExistence type="predicted"/>
<dbReference type="Gene3D" id="3.10.100.10">
    <property type="entry name" value="Mannose-Binding Protein A, subunit A"/>
    <property type="match status" value="1"/>
</dbReference>
<comment type="caution">
    <text evidence="2">The sequence shown here is derived from an EMBL/GenBank/DDBJ whole genome shotgun (WGS) entry which is preliminary data.</text>
</comment>